<accession>R7TH20</accession>
<dbReference type="EMBL" id="KB310746">
    <property type="protein sequence ID" value="ELT90861.1"/>
    <property type="molecule type" value="Genomic_DNA"/>
</dbReference>
<feature type="domain" description="Mon2 C-terminal" evidence="1">
    <location>
        <begin position="1"/>
        <end position="221"/>
    </location>
</feature>
<dbReference type="AlphaFoldDB" id="R7TH20"/>
<protein>
    <recommendedName>
        <fullName evidence="1">Mon2 C-terminal domain-containing protein</fullName>
    </recommendedName>
</protein>
<reference evidence="3" key="3">
    <citation type="submission" date="2015-06" db="UniProtKB">
        <authorList>
            <consortium name="EnsemblMetazoa"/>
        </authorList>
    </citation>
    <scope>IDENTIFICATION</scope>
</reference>
<evidence type="ECO:0000313" key="3">
    <source>
        <dbReference type="EnsemblMetazoa" id="CapteP6459"/>
    </source>
</evidence>
<gene>
    <name evidence="2" type="ORF">CAPTEDRAFT_6459</name>
</gene>
<dbReference type="HOGENOM" id="CLU_1205765_0_0_1"/>
<name>R7TH20_CAPTE</name>
<reference evidence="2 4" key="2">
    <citation type="journal article" date="2013" name="Nature">
        <title>Insights into bilaterian evolution from three spiralian genomes.</title>
        <authorList>
            <person name="Simakov O."/>
            <person name="Marletaz F."/>
            <person name="Cho S.J."/>
            <person name="Edsinger-Gonzales E."/>
            <person name="Havlak P."/>
            <person name="Hellsten U."/>
            <person name="Kuo D.H."/>
            <person name="Larsson T."/>
            <person name="Lv J."/>
            <person name="Arendt D."/>
            <person name="Savage R."/>
            <person name="Osoegawa K."/>
            <person name="de Jong P."/>
            <person name="Grimwood J."/>
            <person name="Chapman J.A."/>
            <person name="Shapiro H."/>
            <person name="Aerts A."/>
            <person name="Otillar R.P."/>
            <person name="Terry A.Y."/>
            <person name="Boore J.L."/>
            <person name="Grigoriev I.V."/>
            <person name="Lindberg D.R."/>
            <person name="Seaver E.C."/>
            <person name="Weisblat D.A."/>
            <person name="Putnam N.H."/>
            <person name="Rokhsar D.S."/>
        </authorList>
    </citation>
    <scope>NUCLEOTIDE SEQUENCE</scope>
    <source>
        <strain evidence="2 4">I ESC-2004</strain>
    </source>
</reference>
<dbReference type="Proteomes" id="UP000014760">
    <property type="component" value="Unassembled WGS sequence"/>
</dbReference>
<evidence type="ECO:0000313" key="2">
    <source>
        <dbReference type="EMBL" id="ELT90861.1"/>
    </source>
</evidence>
<dbReference type="Pfam" id="PF16206">
    <property type="entry name" value="Mon2_C"/>
    <property type="match status" value="1"/>
</dbReference>
<sequence length="230" mass="25709">MWTELASALQDFLFCKHPAPPTLSLEEYQRDEAIDCKIISVIRDDILPYSKSVPREFIVSIMNILNKGSIHSATSVSFVDTDSSRKLREEFAKSCFETLLQFSFISPEGVGSEGSITKLAVTALLQRCQEVLQKYVEDERLSGKCPLPRPRMSEMAFVLKAVGTLLISLKRAPPGNVESSIWEQVIDLYPSLVECTTSASPQVCRALRDALREYHHLMATPRFANGSFSS</sequence>
<dbReference type="EnsemblMetazoa" id="CapteT6459">
    <property type="protein sequence ID" value="CapteP6459"/>
    <property type="gene ID" value="CapteG6459"/>
</dbReference>
<evidence type="ECO:0000313" key="4">
    <source>
        <dbReference type="Proteomes" id="UP000014760"/>
    </source>
</evidence>
<evidence type="ECO:0000259" key="1">
    <source>
        <dbReference type="Pfam" id="PF16206"/>
    </source>
</evidence>
<dbReference type="STRING" id="283909.R7TH20"/>
<dbReference type="OrthoDB" id="294853at2759"/>
<proteinExistence type="predicted"/>
<dbReference type="InterPro" id="IPR032817">
    <property type="entry name" value="Mon2_C"/>
</dbReference>
<dbReference type="OMA" id="YEAVTQW"/>
<keyword evidence="4" id="KW-1185">Reference proteome</keyword>
<organism evidence="2">
    <name type="scientific">Capitella teleta</name>
    <name type="common">Polychaete worm</name>
    <dbReference type="NCBI Taxonomy" id="283909"/>
    <lineage>
        <taxon>Eukaryota</taxon>
        <taxon>Metazoa</taxon>
        <taxon>Spiralia</taxon>
        <taxon>Lophotrochozoa</taxon>
        <taxon>Annelida</taxon>
        <taxon>Polychaeta</taxon>
        <taxon>Sedentaria</taxon>
        <taxon>Scolecida</taxon>
        <taxon>Capitellidae</taxon>
        <taxon>Capitella</taxon>
    </lineage>
</organism>
<dbReference type="EMBL" id="AMQN01014106">
    <property type="status" value="NOT_ANNOTATED_CDS"/>
    <property type="molecule type" value="Genomic_DNA"/>
</dbReference>
<reference evidence="4" key="1">
    <citation type="submission" date="2012-12" db="EMBL/GenBank/DDBJ databases">
        <authorList>
            <person name="Hellsten U."/>
            <person name="Grimwood J."/>
            <person name="Chapman J.A."/>
            <person name="Shapiro H."/>
            <person name="Aerts A."/>
            <person name="Otillar R.P."/>
            <person name="Terry A.Y."/>
            <person name="Boore J.L."/>
            <person name="Simakov O."/>
            <person name="Marletaz F."/>
            <person name="Cho S.-J."/>
            <person name="Edsinger-Gonzales E."/>
            <person name="Havlak P."/>
            <person name="Kuo D.-H."/>
            <person name="Larsson T."/>
            <person name="Lv J."/>
            <person name="Arendt D."/>
            <person name="Savage R."/>
            <person name="Osoegawa K."/>
            <person name="de Jong P."/>
            <person name="Lindberg D.R."/>
            <person name="Seaver E.C."/>
            <person name="Weisblat D.A."/>
            <person name="Putnam N.H."/>
            <person name="Grigoriev I.V."/>
            <person name="Rokhsar D.S."/>
        </authorList>
    </citation>
    <scope>NUCLEOTIDE SEQUENCE</scope>
    <source>
        <strain evidence="4">I ESC-2004</strain>
    </source>
</reference>